<proteinExistence type="predicted"/>
<name>A0A420Y1I7_9PEZI</name>
<gene>
    <name evidence="1" type="ORF">DL546_009928</name>
</gene>
<protein>
    <submittedName>
        <fullName evidence="1">Uncharacterized protein</fullName>
    </submittedName>
</protein>
<evidence type="ECO:0000313" key="2">
    <source>
        <dbReference type="Proteomes" id="UP000275385"/>
    </source>
</evidence>
<reference evidence="1 2" key="1">
    <citation type="submission" date="2018-08" db="EMBL/GenBank/DDBJ databases">
        <title>Draft genome of the lignicolous fungus Coniochaeta pulveracea.</title>
        <authorList>
            <person name="Borstlap C.J."/>
            <person name="De Witt R.N."/>
            <person name="Botha A."/>
            <person name="Volschenk H."/>
        </authorList>
    </citation>
    <scope>NUCLEOTIDE SEQUENCE [LARGE SCALE GENOMIC DNA]</scope>
    <source>
        <strain evidence="1 2">CAB683</strain>
    </source>
</reference>
<organism evidence="1 2">
    <name type="scientific">Coniochaeta pulveracea</name>
    <dbReference type="NCBI Taxonomy" id="177199"/>
    <lineage>
        <taxon>Eukaryota</taxon>
        <taxon>Fungi</taxon>
        <taxon>Dikarya</taxon>
        <taxon>Ascomycota</taxon>
        <taxon>Pezizomycotina</taxon>
        <taxon>Sordariomycetes</taxon>
        <taxon>Sordariomycetidae</taxon>
        <taxon>Coniochaetales</taxon>
        <taxon>Coniochaetaceae</taxon>
        <taxon>Coniochaeta</taxon>
    </lineage>
</organism>
<evidence type="ECO:0000313" key="1">
    <source>
        <dbReference type="EMBL" id="RKU41630.1"/>
    </source>
</evidence>
<dbReference type="Proteomes" id="UP000275385">
    <property type="component" value="Unassembled WGS sequence"/>
</dbReference>
<sequence length="183" mass="20351">MSPATTTLLSRSVQSGINYGKRTQTTISFMVSSGMTQKCSMTVCGRSVSQSYHFRILNIAAPDLLTSQKGIDLGPSRYRYLGNDERTLKQALSQKALSHLTMHKQRKVNQEANNLRVHGHIPLSRYKISAVTMLTTHLSYPGNVHADDYLPIAPYRSQDSKSLHGAKDRITKTLTLVHVQIPA</sequence>
<comment type="caution">
    <text evidence="1">The sequence shown here is derived from an EMBL/GenBank/DDBJ whole genome shotgun (WGS) entry which is preliminary data.</text>
</comment>
<keyword evidence="2" id="KW-1185">Reference proteome</keyword>
<dbReference type="AlphaFoldDB" id="A0A420Y1I7"/>
<accession>A0A420Y1I7</accession>
<dbReference type="EMBL" id="QVQW01000070">
    <property type="protein sequence ID" value="RKU41630.1"/>
    <property type="molecule type" value="Genomic_DNA"/>
</dbReference>